<keyword evidence="2" id="KW-1185">Reference proteome</keyword>
<dbReference type="InterPro" id="IPR034660">
    <property type="entry name" value="DinB/YfiT-like"/>
</dbReference>
<evidence type="ECO:0008006" key="3">
    <source>
        <dbReference type="Google" id="ProtNLM"/>
    </source>
</evidence>
<proteinExistence type="predicted"/>
<dbReference type="EMBL" id="JAULSW010000010">
    <property type="protein sequence ID" value="KAK3368699.1"/>
    <property type="molecule type" value="Genomic_DNA"/>
</dbReference>
<dbReference type="AlphaFoldDB" id="A0AAE0N431"/>
<dbReference type="InterPro" id="IPR018531">
    <property type="entry name" value="DUF1993"/>
</dbReference>
<dbReference type="SUPFAM" id="SSF109854">
    <property type="entry name" value="DinB/YfiT-like putative metalloenzymes"/>
    <property type="match status" value="1"/>
</dbReference>
<accession>A0AAE0N431</accession>
<dbReference type="PANTHER" id="PTHR36922:SF1">
    <property type="entry name" value="DUF1993 DOMAIN-CONTAINING PROTEIN"/>
    <property type="match status" value="1"/>
</dbReference>
<dbReference type="Pfam" id="PF09351">
    <property type="entry name" value="DUF1993"/>
    <property type="match status" value="1"/>
</dbReference>
<gene>
    <name evidence="1" type="ORF">B0H63DRAFT_80189</name>
</gene>
<dbReference type="PANTHER" id="PTHR36922">
    <property type="entry name" value="BLL2446 PROTEIN"/>
    <property type="match status" value="1"/>
</dbReference>
<reference evidence="1" key="1">
    <citation type="journal article" date="2023" name="Mol. Phylogenet. Evol.">
        <title>Genome-scale phylogeny and comparative genomics of the fungal order Sordariales.</title>
        <authorList>
            <person name="Hensen N."/>
            <person name="Bonometti L."/>
            <person name="Westerberg I."/>
            <person name="Brannstrom I.O."/>
            <person name="Guillou S."/>
            <person name="Cros-Aarteil S."/>
            <person name="Calhoun S."/>
            <person name="Haridas S."/>
            <person name="Kuo A."/>
            <person name="Mondo S."/>
            <person name="Pangilinan J."/>
            <person name="Riley R."/>
            <person name="LaButti K."/>
            <person name="Andreopoulos B."/>
            <person name="Lipzen A."/>
            <person name="Chen C."/>
            <person name="Yan M."/>
            <person name="Daum C."/>
            <person name="Ng V."/>
            <person name="Clum A."/>
            <person name="Steindorff A."/>
            <person name="Ohm R.A."/>
            <person name="Martin F."/>
            <person name="Silar P."/>
            <person name="Natvig D.O."/>
            <person name="Lalanne C."/>
            <person name="Gautier V."/>
            <person name="Ament-Velasquez S.L."/>
            <person name="Kruys A."/>
            <person name="Hutchinson M.I."/>
            <person name="Powell A.J."/>
            <person name="Barry K."/>
            <person name="Miller A.N."/>
            <person name="Grigoriev I.V."/>
            <person name="Debuchy R."/>
            <person name="Gladieux P."/>
            <person name="Hiltunen Thoren M."/>
            <person name="Johannesson H."/>
        </authorList>
    </citation>
    <scope>NUCLEOTIDE SEQUENCE</scope>
    <source>
        <strain evidence="1">CBS 232.78</strain>
    </source>
</reference>
<organism evidence="1 2">
    <name type="scientific">Podospora didyma</name>
    <dbReference type="NCBI Taxonomy" id="330526"/>
    <lineage>
        <taxon>Eukaryota</taxon>
        <taxon>Fungi</taxon>
        <taxon>Dikarya</taxon>
        <taxon>Ascomycota</taxon>
        <taxon>Pezizomycotina</taxon>
        <taxon>Sordariomycetes</taxon>
        <taxon>Sordariomycetidae</taxon>
        <taxon>Sordariales</taxon>
        <taxon>Podosporaceae</taxon>
        <taxon>Podospora</taxon>
    </lineage>
</organism>
<dbReference type="Proteomes" id="UP001285441">
    <property type="component" value="Unassembled WGS sequence"/>
</dbReference>
<name>A0AAE0N431_9PEZI</name>
<comment type="caution">
    <text evidence="1">The sequence shown here is derived from an EMBL/GenBank/DDBJ whole genome shotgun (WGS) entry which is preliminary data.</text>
</comment>
<evidence type="ECO:0000313" key="1">
    <source>
        <dbReference type="EMBL" id="KAK3368699.1"/>
    </source>
</evidence>
<dbReference type="Gene3D" id="1.20.120.450">
    <property type="entry name" value="dinb family like domain"/>
    <property type="match status" value="1"/>
</dbReference>
<sequence>MATLTLAYVVIPTFTSGLNTLSHILSVAEAHAKANGLDADAEYPSASLTEDMRPLSFQVQNATSTVRRTLARLTGTPEPVWEDKEVTLADLRARIAKAHALLKEADAAAVNARAEQTVDLPLGPTAVIKLSAQDSALKQGIPNFFFHLQTAYAILRLKGVPIGKKDYITSFLEVV</sequence>
<protein>
    <recommendedName>
        <fullName evidence="3">Helix-turn-helix-domain containing protein type</fullName>
    </recommendedName>
</protein>
<reference evidence="1" key="2">
    <citation type="submission" date="2023-06" db="EMBL/GenBank/DDBJ databases">
        <authorList>
            <consortium name="Lawrence Berkeley National Laboratory"/>
            <person name="Haridas S."/>
            <person name="Hensen N."/>
            <person name="Bonometti L."/>
            <person name="Westerberg I."/>
            <person name="Brannstrom I.O."/>
            <person name="Guillou S."/>
            <person name="Cros-Aarteil S."/>
            <person name="Calhoun S."/>
            <person name="Kuo A."/>
            <person name="Mondo S."/>
            <person name="Pangilinan J."/>
            <person name="Riley R."/>
            <person name="LaButti K."/>
            <person name="Andreopoulos B."/>
            <person name="Lipzen A."/>
            <person name="Chen C."/>
            <person name="Yanf M."/>
            <person name="Daum C."/>
            <person name="Ng V."/>
            <person name="Clum A."/>
            <person name="Steindorff A."/>
            <person name="Ohm R."/>
            <person name="Martin F."/>
            <person name="Silar P."/>
            <person name="Natvig D."/>
            <person name="Lalanne C."/>
            <person name="Gautier V."/>
            <person name="Ament-velasquez S.L."/>
            <person name="Kruys A."/>
            <person name="Hutchinson M.I."/>
            <person name="Powell A.J."/>
            <person name="Barry K."/>
            <person name="Miller A.N."/>
            <person name="Grigoriev I.V."/>
            <person name="Debuchy R."/>
            <person name="Gladieux P."/>
            <person name="Thoren M.H."/>
            <person name="Johannesson H."/>
        </authorList>
    </citation>
    <scope>NUCLEOTIDE SEQUENCE</scope>
    <source>
        <strain evidence="1">CBS 232.78</strain>
    </source>
</reference>
<evidence type="ECO:0000313" key="2">
    <source>
        <dbReference type="Proteomes" id="UP001285441"/>
    </source>
</evidence>